<keyword evidence="6" id="KW-1185">Reference proteome</keyword>
<dbReference type="GO" id="GO:0003700">
    <property type="term" value="F:DNA-binding transcription factor activity"/>
    <property type="evidence" value="ECO:0007669"/>
    <property type="project" value="InterPro"/>
</dbReference>
<evidence type="ECO:0000259" key="4">
    <source>
        <dbReference type="PROSITE" id="PS01124"/>
    </source>
</evidence>
<dbReference type="InterPro" id="IPR018062">
    <property type="entry name" value="HTH_AraC-typ_CS"/>
</dbReference>
<gene>
    <name evidence="5" type="ORF">FVB32_06370</name>
</gene>
<evidence type="ECO:0000256" key="2">
    <source>
        <dbReference type="ARBA" id="ARBA00023125"/>
    </source>
</evidence>
<dbReference type="PROSITE" id="PS01124">
    <property type="entry name" value="HTH_ARAC_FAMILY_2"/>
    <property type="match status" value="1"/>
</dbReference>
<proteinExistence type="predicted"/>
<dbReference type="RefSeq" id="WP_147742295.1">
    <property type="nucleotide sequence ID" value="NZ_VRUR01000001.1"/>
</dbReference>
<dbReference type="PRINTS" id="PR00032">
    <property type="entry name" value="HTHARAC"/>
</dbReference>
<dbReference type="SMART" id="SM00342">
    <property type="entry name" value="HTH_ARAC"/>
    <property type="match status" value="1"/>
</dbReference>
<keyword evidence="1" id="KW-0805">Transcription regulation</keyword>
<keyword evidence="3" id="KW-0804">Transcription</keyword>
<evidence type="ECO:0000313" key="6">
    <source>
        <dbReference type="Proteomes" id="UP000321456"/>
    </source>
</evidence>
<dbReference type="Gene3D" id="1.10.10.60">
    <property type="entry name" value="Homeodomain-like"/>
    <property type="match status" value="2"/>
</dbReference>
<dbReference type="InterPro" id="IPR020449">
    <property type="entry name" value="Tscrpt_reg_AraC-type_HTH"/>
</dbReference>
<comment type="caution">
    <text evidence="5">The sequence shown here is derived from an EMBL/GenBank/DDBJ whole genome shotgun (WGS) entry which is preliminary data.</text>
</comment>
<dbReference type="Proteomes" id="UP000321456">
    <property type="component" value="Unassembled WGS sequence"/>
</dbReference>
<protein>
    <submittedName>
        <fullName evidence="5">Helix-turn-helix transcriptional regulator</fullName>
    </submittedName>
</protein>
<dbReference type="Pfam" id="PF12833">
    <property type="entry name" value="HTH_18"/>
    <property type="match status" value="1"/>
</dbReference>
<dbReference type="SUPFAM" id="SSF46689">
    <property type="entry name" value="Homeodomain-like"/>
    <property type="match status" value="2"/>
</dbReference>
<evidence type="ECO:0000313" key="5">
    <source>
        <dbReference type="EMBL" id="TXN37911.1"/>
    </source>
</evidence>
<dbReference type="InterPro" id="IPR018060">
    <property type="entry name" value="HTH_AraC"/>
</dbReference>
<evidence type="ECO:0000256" key="3">
    <source>
        <dbReference type="ARBA" id="ARBA00023163"/>
    </source>
</evidence>
<accession>A0A5C8V862</accession>
<dbReference type="PROSITE" id="PS00041">
    <property type="entry name" value="HTH_ARAC_FAMILY_1"/>
    <property type="match status" value="1"/>
</dbReference>
<dbReference type="PANTHER" id="PTHR43280">
    <property type="entry name" value="ARAC-FAMILY TRANSCRIPTIONAL REGULATOR"/>
    <property type="match status" value="1"/>
</dbReference>
<dbReference type="AlphaFoldDB" id="A0A5C8V862"/>
<dbReference type="GO" id="GO:0043565">
    <property type="term" value="F:sequence-specific DNA binding"/>
    <property type="evidence" value="ECO:0007669"/>
    <property type="project" value="InterPro"/>
</dbReference>
<evidence type="ECO:0000256" key="1">
    <source>
        <dbReference type="ARBA" id="ARBA00023015"/>
    </source>
</evidence>
<dbReference type="EMBL" id="VRUR01000001">
    <property type="protein sequence ID" value="TXN37911.1"/>
    <property type="molecule type" value="Genomic_DNA"/>
</dbReference>
<organism evidence="5 6">
    <name type="scientific">Flagellimonas hymeniacidonis</name>
    <dbReference type="NCBI Taxonomy" id="2603628"/>
    <lineage>
        <taxon>Bacteria</taxon>
        <taxon>Pseudomonadati</taxon>
        <taxon>Bacteroidota</taxon>
        <taxon>Flavobacteriia</taxon>
        <taxon>Flavobacteriales</taxon>
        <taxon>Flavobacteriaceae</taxon>
        <taxon>Flagellimonas</taxon>
    </lineage>
</organism>
<dbReference type="InterPro" id="IPR009057">
    <property type="entry name" value="Homeodomain-like_sf"/>
</dbReference>
<keyword evidence="2" id="KW-0238">DNA-binding</keyword>
<feature type="domain" description="HTH araC/xylS-type" evidence="4">
    <location>
        <begin position="181"/>
        <end position="278"/>
    </location>
</feature>
<reference evidence="5 6" key="1">
    <citation type="submission" date="2019-08" db="EMBL/GenBank/DDBJ databases">
        <title>Professor.</title>
        <authorList>
            <person name="Park J.S."/>
        </authorList>
    </citation>
    <scope>NUCLEOTIDE SEQUENCE [LARGE SCALE GENOMIC DNA]</scope>
    <source>
        <strain evidence="5 6">176CP5-101</strain>
    </source>
</reference>
<dbReference type="PANTHER" id="PTHR43280:SF2">
    <property type="entry name" value="HTH-TYPE TRANSCRIPTIONAL REGULATOR EXSA"/>
    <property type="match status" value="1"/>
</dbReference>
<sequence length="287" mass="33996">MKIQLETIAPNTKSPFRLLHLPRLNHLFYWHFHPEYELVYIEGASATRHVGNSISNFEDSDLVFIGSNIPHLNFDYGVKTDYIKDVLHIKPSFKEQMLADIPEFSLIDTLFEKSKHGIVFTGETKKHIGKRLKELHLLSAFDLFMESIQILKELANSNEFFLLHDYPFVNRYRKKEQDRLRNIHEFVDRSYQRRIEVFEVAQLCNLSKEAFCRYFKKTTGNTFTSFLNQYRISQAKRLLLMGKNVGETCYECGFESLSYFNRTFKKISGENPSEFKRQYQVNLKMKK</sequence>
<name>A0A5C8V862_9FLAO</name>